<dbReference type="PANTHER" id="PTHR43236">
    <property type="entry name" value="ANTITOXIN HIGA1"/>
    <property type="match status" value="1"/>
</dbReference>
<name>A0A562ZIC7_9BURK</name>
<keyword evidence="4" id="KW-1185">Reference proteome</keyword>
<dbReference type="Pfam" id="PF06114">
    <property type="entry name" value="Peptidase_M78"/>
    <property type="match status" value="1"/>
</dbReference>
<dbReference type="PANTHER" id="PTHR43236:SF1">
    <property type="entry name" value="BLL7220 PROTEIN"/>
    <property type="match status" value="1"/>
</dbReference>
<dbReference type="EMBL" id="VOBQ01000021">
    <property type="protein sequence ID" value="TWO68086.1"/>
    <property type="molecule type" value="Genomic_DNA"/>
</dbReference>
<sequence>MAAANENWVEERRPQFRHELLGIRRRMLGLSQAELAERAQISQASLSKVEQGLKPVTSGMVEQFGRALNCPSSFFFQAEREYGPPMSAHPMYRKRASVGQRVLDKVIAEFNVRIAHVRTLLRSVELEPELQLPNYDCDDFEGGPEEVANAVRRAWYLPNGPVASVTECLERAGCVVMPCDMDHAKIDAATYRVPGLPPIIFVNTVLPGDRLRFTLAHELGHLVMHGFPCPEMEQQADAFASAFLMPAADIAPELSGLSLAKAAAMKPIWKVSIGALVYRASELGAIRTTQAEYLWKVRAAKGWSTREPAAFDIPVEQPTLVAGMFEHMLDDSELSVQELGEVLHVHYEELQALYKLAPPQPHLRRVK</sequence>
<dbReference type="GO" id="GO:0003677">
    <property type="term" value="F:DNA binding"/>
    <property type="evidence" value="ECO:0007669"/>
    <property type="project" value="InterPro"/>
</dbReference>
<dbReference type="InterPro" id="IPR010359">
    <property type="entry name" value="IrrE_HExxH"/>
</dbReference>
<proteinExistence type="inferred from homology"/>
<gene>
    <name evidence="3" type="ORF">FN976_24430</name>
</gene>
<dbReference type="InterPro" id="IPR052345">
    <property type="entry name" value="Rad_response_metalloprotease"/>
</dbReference>
<reference evidence="3 4" key="1">
    <citation type="submission" date="2019-07" db="EMBL/GenBank/DDBJ databases">
        <title>Caenimonas sedimenti sp. nov., isolated from activated sludge.</title>
        <authorList>
            <person name="Xu J."/>
        </authorList>
    </citation>
    <scope>NUCLEOTIDE SEQUENCE [LARGE SCALE GENOMIC DNA]</scope>
    <source>
        <strain evidence="3 4">HX-9-20</strain>
    </source>
</reference>
<comment type="caution">
    <text evidence="3">The sequence shown here is derived from an EMBL/GenBank/DDBJ whole genome shotgun (WGS) entry which is preliminary data.</text>
</comment>
<protein>
    <submittedName>
        <fullName evidence="3">ImmA/IrrE family metallo-endopeptidase</fullName>
    </submittedName>
</protein>
<dbReference type="SMART" id="SM00530">
    <property type="entry name" value="HTH_XRE"/>
    <property type="match status" value="1"/>
</dbReference>
<comment type="similarity">
    <text evidence="1">Belongs to the short-chain fatty acyl-CoA assimilation regulator (ScfR) family.</text>
</comment>
<dbReference type="SUPFAM" id="SSF47413">
    <property type="entry name" value="lambda repressor-like DNA-binding domains"/>
    <property type="match status" value="1"/>
</dbReference>
<feature type="domain" description="HTH cro/C1-type" evidence="2">
    <location>
        <begin position="25"/>
        <end position="75"/>
    </location>
</feature>
<dbReference type="CDD" id="cd00093">
    <property type="entry name" value="HTH_XRE"/>
    <property type="match status" value="1"/>
</dbReference>
<evidence type="ECO:0000313" key="4">
    <source>
        <dbReference type="Proteomes" id="UP000318199"/>
    </source>
</evidence>
<accession>A0A562ZIC7</accession>
<organism evidence="3 4">
    <name type="scientific">Caenimonas sedimenti</name>
    <dbReference type="NCBI Taxonomy" id="2596921"/>
    <lineage>
        <taxon>Bacteria</taxon>
        <taxon>Pseudomonadati</taxon>
        <taxon>Pseudomonadota</taxon>
        <taxon>Betaproteobacteria</taxon>
        <taxon>Burkholderiales</taxon>
        <taxon>Comamonadaceae</taxon>
        <taxon>Caenimonas</taxon>
    </lineage>
</organism>
<evidence type="ECO:0000313" key="3">
    <source>
        <dbReference type="EMBL" id="TWO68086.1"/>
    </source>
</evidence>
<dbReference type="PROSITE" id="PS50943">
    <property type="entry name" value="HTH_CROC1"/>
    <property type="match status" value="1"/>
</dbReference>
<evidence type="ECO:0000259" key="2">
    <source>
        <dbReference type="PROSITE" id="PS50943"/>
    </source>
</evidence>
<dbReference type="Pfam" id="PF13560">
    <property type="entry name" value="HTH_31"/>
    <property type="match status" value="1"/>
</dbReference>
<dbReference type="Proteomes" id="UP000318199">
    <property type="component" value="Unassembled WGS sequence"/>
</dbReference>
<dbReference type="Gene3D" id="1.10.10.2910">
    <property type="match status" value="1"/>
</dbReference>
<dbReference type="InterPro" id="IPR010982">
    <property type="entry name" value="Lambda_DNA-bd_dom_sf"/>
</dbReference>
<dbReference type="InterPro" id="IPR001387">
    <property type="entry name" value="Cro/C1-type_HTH"/>
</dbReference>
<dbReference type="Gene3D" id="1.10.260.40">
    <property type="entry name" value="lambda repressor-like DNA-binding domains"/>
    <property type="match status" value="1"/>
</dbReference>
<evidence type="ECO:0000256" key="1">
    <source>
        <dbReference type="ARBA" id="ARBA00007227"/>
    </source>
</evidence>
<dbReference type="AlphaFoldDB" id="A0A562ZIC7"/>
<dbReference type="RefSeq" id="WP_145895833.1">
    <property type="nucleotide sequence ID" value="NZ_VOBQ01000021.1"/>
</dbReference>
<dbReference type="OrthoDB" id="9794834at2"/>